<gene>
    <name evidence="1" type="primary">jg4432</name>
    <name evidence="1" type="ORF">PAEG_LOCUS9212</name>
</gene>
<organism evidence="1 2">
    <name type="scientific">Pararge aegeria aegeria</name>
    <dbReference type="NCBI Taxonomy" id="348720"/>
    <lineage>
        <taxon>Eukaryota</taxon>
        <taxon>Metazoa</taxon>
        <taxon>Ecdysozoa</taxon>
        <taxon>Arthropoda</taxon>
        <taxon>Hexapoda</taxon>
        <taxon>Insecta</taxon>
        <taxon>Pterygota</taxon>
        <taxon>Neoptera</taxon>
        <taxon>Endopterygota</taxon>
        <taxon>Lepidoptera</taxon>
        <taxon>Glossata</taxon>
        <taxon>Ditrysia</taxon>
        <taxon>Papilionoidea</taxon>
        <taxon>Nymphalidae</taxon>
        <taxon>Satyrinae</taxon>
        <taxon>Satyrini</taxon>
        <taxon>Parargina</taxon>
        <taxon>Pararge</taxon>
    </lineage>
</organism>
<keyword evidence="2" id="KW-1185">Reference proteome</keyword>
<protein>
    <submittedName>
        <fullName evidence="1">Jg4432 protein</fullName>
    </submittedName>
</protein>
<sequence>MGYTTELAPLSISLGTERAVNQNSGSEYCCNNPSPSHMRHTRRLRELNGERAGSVLCATTPRTRWSILLREAFIQENFERYGAAPQLPGGRGVAAPL</sequence>
<accession>A0A8S4R4X9</accession>
<dbReference type="EMBL" id="CAKXAJ010024758">
    <property type="protein sequence ID" value="CAH2229930.1"/>
    <property type="molecule type" value="Genomic_DNA"/>
</dbReference>
<comment type="caution">
    <text evidence="1">The sequence shown here is derived from an EMBL/GenBank/DDBJ whole genome shotgun (WGS) entry which is preliminary data.</text>
</comment>
<evidence type="ECO:0000313" key="1">
    <source>
        <dbReference type="EMBL" id="CAH2229930.1"/>
    </source>
</evidence>
<proteinExistence type="predicted"/>
<reference evidence="1" key="1">
    <citation type="submission" date="2022-03" db="EMBL/GenBank/DDBJ databases">
        <authorList>
            <person name="Lindestad O."/>
        </authorList>
    </citation>
    <scope>NUCLEOTIDE SEQUENCE</scope>
</reference>
<name>A0A8S4R4X9_9NEOP</name>
<dbReference type="Proteomes" id="UP000838756">
    <property type="component" value="Unassembled WGS sequence"/>
</dbReference>
<evidence type="ECO:0000313" key="2">
    <source>
        <dbReference type="Proteomes" id="UP000838756"/>
    </source>
</evidence>
<dbReference type="AlphaFoldDB" id="A0A8S4R4X9"/>